<accession>A0A8J9UF99</accession>
<dbReference type="GO" id="GO:0004867">
    <property type="term" value="F:serine-type endopeptidase inhibitor activity"/>
    <property type="evidence" value="ECO:0007669"/>
    <property type="project" value="UniProtKB-KW"/>
</dbReference>
<evidence type="ECO:0000313" key="7">
    <source>
        <dbReference type="EMBL" id="CAH0719223.1"/>
    </source>
</evidence>
<reference evidence="7" key="1">
    <citation type="submission" date="2021-12" db="EMBL/GenBank/DDBJ databases">
        <authorList>
            <person name="Martin H S."/>
        </authorList>
    </citation>
    <scope>NUCLEOTIDE SEQUENCE</scope>
</reference>
<keyword evidence="3" id="KW-0646">Protease inhibitor</keyword>
<evidence type="ECO:0000256" key="3">
    <source>
        <dbReference type="ARBA" id="ARBA00022690"/>
    </source>
</evidence>
<evidence type="ECO:0000256" key="1">
    <source>
        <dbReference type="ARBA" id="ARBA00004613"/>
    </source>
</evidence>
<comment type="subcellular location">
    <subcellularLocation>
        <location evidence="1">Secreted</location>
    </subcellularLocation>
</comment>
<keyword evidence="4" id="KW-0722">Serine protease inhibitor</keyword>
<dbReference type="Proteomes" id="UP000838878">
    <property type="component" value="Chromosome 13"/>
</dbReference>
<protein>
    <submittedName>
        <fullName evidence="7">Uncharacterized protein</fullName>
    </submittedName>
</protein>
<evidence type="ECO:0000313" key="8">
    <source>
        <dbReference type="Proteomes" id="UP000838878"/>
    </source>
</evidence>
<feature type="chain" id="PRO_5035443930" evidence="6">
    <location>
        <begin position="18"/>
        <end position="66"/>
    </location>
</feature>
<evidence type="ECO:0000256" key="4">
    <source>
        <dbReference type="ARBA" id="ARBA00022900"/>
    </source>
</evidence>
<organism evidence="7 8">
    <name type="scientific">Brenthis ino</name>
    <name type="common">lesser marbled fritillary</name>
    <dbReference type="NCBI Taxonomy" id="405034"/>
    <lineage>
        <taxon>Eukaryota</taxon>
        <taxon>Metazoa</taxon>
        <taxon>Ecdysozoa</taxon>
        <taxon>Arthropoda</taxon>
        <taxon>Hexapoda</taxon>
        <taxon>Insecta</taxon>
        <taxon>Pterygota</taxon>
        <taxon>Neoptera</taxon>
        <taxon>Endopterygota</taxon>
        <taxon>Lepidoptera</taxon>
        <taxon>Glossata</taxon>
        <taxon>Ditrysia</taxon>
        <taxon>Papilionoidea</taxon>
        <taxon>Nymphalidae</taxon>
        <taxon>Heliconiinae</taxon>
        <taxon>Argynnini</taxon>
        <taxon>Brenthis</taxon>
    </lineage>
</organism>
<keyword evidence="2" id="KW-0964">Secreted</keyword>
<dbReference type="SUPFAM" id="SSF57283">
    <property type="entry name" value="PMP inhibitors"/>
    <property type="match status" value="1"/>
</dbReference>
<keyword evidence="8" id="KW-1185">Reference proteome</keyword>
<feature type="signal peptide" evidence="6">
    <location>
        <begin position="1"/>
        <end position="17"/>
    </location>
</feature>
<proteinExistence type="inferred from homology"/>
<keyword evidence="6" id="KW-0732">Signal</keyword>
<comment type="similarity">
    <text evidence="5">Belongs to the protease inhibitor I19 family.</text>
</comment>
<dbReference type="OrthoDB" id="6903770at2759"/>
<feature type="non-terminal residue" evidence="7">
    <location>
        <position position="66"/>
    </location>
</feature>
<evidence type="ECO:0000256" key="2">
    <source>
        <dbReference type="ARBA" id="ARBA00022525"/>
    </source>
</evidence>
<evidence type="ECO:0000256" key="5">
    <source>
        <dbReference type="ARBA" id="ARBA00029459"/>
    </source>
</evidence>
<name>A0A8J9UF99_9NEOP</name>
<sequence>MIKQIILLLALISSVHLSVIPLDGLVPFRRAVQVCVPYSRFYVDNTICICDADGLGADCTSPNQYN</sequence>
<dbReference type="InterPro" id="IPR036201">
    <property type="entry name" value="Pacifastin_dom_sf"/>
</dbReference>
<dbReference type="EMBL" id="OV170233">
    <property type="protein sequence ID" value="CAH0719223.1"/>
    <property type="molecule type" value="Genomic_DNA"/>
</dbReference>
<evidence type="ECO:0000256" key="6">
    <source>
        <dbReference type="SAM" id="SignalP"/>
    </source>
</evidence>
<dbReference type="AlphaFoldDB" id="A0A8J9UF99"/>
<dbReference type="GO" id="GO:0005576">
    <property type="term" value="C:extracellular region"/>
    <property type="evidence" value="ECO:0007669"/>
    <property type="project" value="UniProtKB-SubCell"/>
</dbReference>
<gene>
    <name evidence="7" type="ORF">BINO364_LOCUS5594</name>
</gene>